<evidence type="ECO:0000313" key="14">
    <source>
        <dbReference type="EMBL" id="MBB5125814.1"/>
    </source>
</evidence>
<dbReference type="PROSITE" id="PS00012">
    <property type="entry name" value="PHOSPHOPANTETHEINE"/>
    <property type="match status" value="1"/>
</dbReference>
<dbReference type="Gene3D" id="3.40.366.10">
    <property type="entry name" value="Malonyl-Coenzyme A Acyl Carrier Protein, domain 2"/>
    <property type="match status" value="1"/>
</dbReference>
<dbReference type="Gene3D" id="3.30.70.3290">
    <property type="match status" value="1"/>
</dbReference>
<accession>A0A7W8BLU4</accession>
<dbReference type="InterPro" id="IPR013968">
    <property type="entry name" value="PKS_KR"/>
</dbReference>
<dbReference type="FunFam" id="1.10.1200.10:FF:000007">
    <property type="entry name" value="Probable polyketide synthase pks17"/>
    <property type="match status" value="1"/>
</dbReference>
<sequence>MAGEERLRDYLKRAIVEAQEARDRLREVESRQREPIAIVAMACRFPGGVASPADLWRLVADGVDAVTPFPDNRGWDLDSLYDPDPERLGTSYSREGGFLHDADRFDPGFFDMSPREALTTDPQQRLLLHTAWEALERAGIAPRSLHGSRTAVFTGVMYNDYGSRPGLPARNAEGYLFSGSAGSIASGRVAYTFGFEGPAVSVDTACSSSLVALHLAARSLRAGECTLALAGGATVMATPVAFTEFSRLRGLAPDGRIKSFAAAADGTSWSEGVGVLVLERLSDARRNNHPVLAVLRGSAVNQDGASNGLTAPNGPAQERVIRQALADAGLEPADVDAVEAHGTGTRLGDPIEAEALLNTYGRQRPAGSPLYLGSLKSNIGHAQAASGVGGVIKMVEAMRHGVLPRTLHVDRPTPMVDWSSGAVRLLTEPRDWPDAGRPRRAAVSSFGFGGTNAHVVLEEAPATDTAGEPAVSASPAPAARPLPVLPWLLSAKSATALRAQAQRLLSHLENPPDADRATHPDADPDVHPPRALDIAHSLATTRTVFRHRAVVLAPDLDGLLAGTRALAEGRTAPGTARAETAVGKTAWLFTGQGAQRIGMGRELYDTFPAYARAFDAVATALDPHLDQPLGEALRTGHRLDETAVTQPALFAVEVALYRLLESFGATPDVVAGHSIGELAAAHVAGVLDLADAAALVAARGRLMQSAPPGGAMIAVQATEQQVAALLDGHTHHLAVAAVNGPRSVVLAGDSEAAEEVAGHLRAAGHRTTRLTVSHAFHSPHMDGVLDEFRKIAAGLTYHEPRVAAVSTVTGAAVAEGQWSSPEYWVEQIRATVRFADAVRTLEAAGVTAFLEVGPDNVCAALAADCLREPEGRTTVAALRRDRPEAPSLLSALAEVFVRGAAVNWAALFDGTGARTVDLPTYAFDQERHWLEPVTDSVGAPAAGHPLLGPATAVAGLGEVLFTRRISARTVPSPLRHSVLGTDVVAASALVELALRVADETGCPGIDALRLRAPLVLPADGTVEIQVRAGRPRQDGGRDLTVHSRPVSAAHAGRDDAPWGLHAEGSLAPDRPAATGDPVAGPSGGTLIRLPGEQADDAERYGIHPTLLDAALSSLAHRPVPDHVPVPVVWRGVRLHAAGATVVHARVTEREPGTVSVRLTDPAGRLVATVDSVGFRDVPADEFRVAHGAGGGLLLDVEWTSAHTGGAGAPAVADDVAGAGADASPTRWSVLRSGADDGAAAVAAAGLSGPYPDVDAALSGGADTDAVVLPCPAPEPAHLAAHAARLLETVRAWLADERSAGRPLTVLTRGAVAVSAAEAPEPGRAALWALVRSVQAEAPGRLMLVDTDGDISAGSLSALWALGEPEAAVRAGTVLTPRLRRLPAGAEPPAAPAWDPAGTVLLTGAAERLGAGLARHLVARQGVGRLLLTAPDARRAEATAALAAELGAQGAEVTVAVCDVTDPAAVTGLLASLPAAHPLTGVVHAEGTRAADTHPEGSPAWQEALRAGADGAWALHRATRDADLAAFVVCSDAVGLLGGAGRAGAAAAAAFADGLARRRRAEGRPATALAWGPWRSDDGEGDREPAESVPAGFRPLRAVDGWALFDRAMVADTPAPIAVAPAPAGAEEAIDVRNMTDTESPAGAGDPVGADAPSSTPTGEADAPSSTPTGRAGTPPRPPHLLAALTATTRLRPRAQAASDTVAPLAEQLAGLPEAERERRTLELVRAGVAAVLGHTSADTIAPERPFQELGFDSVTAVELRNRLSAAAGTPLPATAVFDHPTPAALAALLHERLAPADGGAPAHELRDGLDRLEALLAAPPAEAARRAEIAERLRALAATLHGPEPISPNNAVNAPTNNAVDAPVNAPSGGVDVGAASADELFAFIDSTLGRSAH</sequence>
<comment type="pathway">
    <text evidence="2">Antibiotic biosynthesis.</text>
</comment>
<dbReference type="Pfam" id="PF00698">
    <property type="entry name" value="Acyl_transf_1"/>
    <property type="match status" value="1"/>
</dbReference>
<dbReference type="Pfam" id="PF08990">
    <property type="entry name" value="Docking"/>
    <property type="match status" value="1"/>
</dbReference>
<dbReference type="InterPro" id="IPR032821">
    <property type="entry name" value="PKS_assoc"/>
</dbReference>
<feature type="active site" description="Proton donor; for dehydratase activity" evidence="9">
    <location>
        <position position="1160"/>
    </location>
</feature>
<keyword evidence="6" id="KW-0045">Antibiotic biosynthesis</keyword>
<dbReference type="GO" id="GO:0031177">
    <property type="term" value="F:phosphopantetheine binding"/>
    <property type="evidence" value="ECO:0007669"/>
    <property type="project" value="InterPro"/>
</dbReference>
<dbReference type="InterPro" id="IPR014043">
    <property type="entry name" value="Acyl_transferase_dom"/>
</dbReference>
<feature type="compositionally biased region" description="Low complexity" evidence="10">
    <location>
        <begin position="1663"/>
        <end position="1679"/>
    </location>
</feature>
<dbReference type="SMART" id="SM00826">
    <property type="entry name" value="PKS_DH"/>
    <property type="match status" value="1"/>
</dbReference>
<dbReference type="InterPro" id="IPR036299">
    <property type="entry name" value="Polyketide_synth_docking_sf"/>
</dbReference>
<dbReference type="SMART" id="SM00823">
    <property type="entry name" value="PKS_PP"/>
    <property type="match status" value="1"/>
</dbReference>
<gene>
    <name evidence="14" type="ORF">FHS32_002548</name>
</gene>
<dbReference type="InterPro" id="IPR020806">
    <property type="entry name" value="PKS_PP-bd"/>
</dbReference>
<protein>
    <submittedName>
        <fullName evidence="14">Acyl transferase domain-containing protein/acyl carrier protein</fullName>
    </submittedName>
</protein>
<dbReference type="InterPro" id="IPR014031">
    <property type="entry name" value="Ketoacyl_synth_C"/>
</dbReference>
<feature type="compositionally biased region" description="Low complexity" evidence="10">
    <location>
        <begin position="1640"/>
        <end position="1652"/>
    </location>
</feature>
<dbReference type="Pfam" id="PF21089">
    <property type="entry name" value="PKS_DH_N"/>
    <property type="match status" value="1"/>
</dbReference>
<evidence type="ECO:0000256" key="1">
    <source>
        <dbReference type="ARBA" id="ARBA00001957"/>
    </source>
</evidence>
<evidence type="ECO:0000259" key="12">
    <source>
        <dbReference type="PROSITE" id="PS52004"/>
    </source>
</evidence>
<dbReference type="InterPro" id="IPR001227">
    <property type="entry name" value="Ac_transferase_dom_sf"/>
</dbReference>
<dbReference type="InterPro" id="IPR015083">
    <property type="entry name" value="NorB/c/GfsB-D-like_docking"/>
</dbReference>
<feature type="domain" description="PKS/mFAS DH" evidence="13">
    <location>
        <begin position="944"/>
        <end position="1257"/>
    </location>
</feature>
<evidence type="ECO:0000256" key="9">
    <source>
        <dbReference type="PROSITE-ProRule" id="PRU01363"/>
    </source>
</evidence>
<dbReference type="InterPro" id="IPR042104">
    <property type="entry name" value="PKS_dehydratase_sf"/>
</dbReference>
<dbReference type="SUPFAM" id="SSF51735">
    <property type="entry name" value="NAD(P)-binding Rossmann-fold domains"/>
    <property type="match status" value="2"/>
</dbReference>
<keyword evidence="8" id="KW-0012">Acyltransferase</keyword>
<dbReference type="PANTHER" id="PTHR43775">
    <property type="entry name" value="FATTY ACID SYNTHASE"/>
    <property type="match status" value="1"/>
</dbReference>
<dbReference type="Proteomes" id="UP000568022">
    <property type="component" value="Unassembled WGS sequence"/>
</dbReference>
<dbReference type="Gene3D" id="1.10.1200.10">
    <property type="entry name" value="ACP-like"/>
    <property type="match status" value="1"/>
</dbReference>
<dbReference type="InterPro" id="IPR049552">
    <property type="entry name" value="PKS_DH_N"/>
</dbReference>
<dbReference type="SUPFAM" id="SSF55048">
    <property type="entry name" value="Probable ACP-binding domain of malonyl-CoA ACP transacylase"/>
    <property type="match status" value="1"/>
</dbReference>
<feature type="region of interest" description="Disordered" evidence="10">
    <location>
        <begin position="510"/>
        <end position="529"/>
    </location>
</feature>
<dbReference type="FunFam" id="3.40.47.10:FF:000019">
    <property type="entry name" value="Polyketide synthase type I"/>
    <property type="match status" value="1"/>
</dbReference>
<dbReference type="InterPro" id="IPR016036">
    <property type="entry name" value="Malonyl_transacylase_ACP-bd"/>
</dbReference>
<dbReference type="InterPro" id="IPR050091">
    <property type="entry name" value="PKS_NRPS_Biosynth_Enz"/>
</dbReference>
<feature type="region of interest" description="Disordered" evidence="10">
    <location>
        <begin position="1636"/>
        <end position="1679"/>
    </location>
</feature>
<dbReference type="SMART" id="SM01294">
    <property type="entry name" value="PKS_PP_betabranch"/>
    <property type="match status" value="1"/>
</dbReference>
<dbReference type="Pfam" id="PF00550">
    <property type="entry name" value="PP-binding"/>
    <property type="match status" value="1"/>
</dbReference>
<evidence type="ECO:0000256" key="8">
    <source>
        <dbReference type="ARBA" id="ARBA00023315"/>
    </source>
</evidence>
<dbReference type="CDD" id="cd00833">
    <property type="entry name" value="PKS"/>
    <property type="match status" value="1"/>
</dbReference>
<dbReference type="InterPro" id="IPR049900">
    <property type="entry name" value="PKS_mFAS_DH"/>
</dbReference>
<feature type="domain" description="Ketosynthase family 3 (KS3)" evidence="12">
    <location>
        <begin position="33"/>
        <end position="459"/>
    </location>
</feature>
<keyword evidence="15" id="KW-1185">Reference proteome</keyword>
<keyword evidence="7" id="KW-0511">Multifunctional enzyme</keyword>
<dbReference type="Pfam" id="PF00109">
    <property type="entry name" value="ketoacyl-synt"/>
    <property type="match status" value="1"/>
</dbReference>
<evidence type="ECO:0000259" key="11">
    <source>
        <dbReference type="PROSITE" id="PS50075"/>
    </source>
</evidence>
<evidence type="ECO:0000259" key="13">
    <source>
        <dbReference type="PROSITE" id="PS52019"/>
    </source>
</evidence>
<dbReference type="SUPFAM" id="SSF52151">
    <property type="entry name" value="FabD/lysophospholipase-like"/>
    <property type="match status" value="1"/>
</dbReference>
<evidence type="ECO:0000256" key="4">
    <source>
        <dbReference type="ARBA" id="ARBA00022553"/>
    </source>
</evidence>
<proteinExistence type="predicted"/>
<dbReference type="GO" id="GO:0004315">
    <property type="term" value="F:3-oxoacyl-[acyl-carrier-protein] synthase activity"/>
    <property type="evidence" value="ECO:0007669"/>
    <property type="project" value="InterPro"/>
</dbReference>
<feature type="compositionally biased region" description="Basic and acidic residues" evidence="10">
    <location>
        <begin position="1031"/>
        <end position="1041"/>
    </location>
</feature>
<dbReference type="InterPro" id="IPR020807">
    <property type="entry name" value="PKS_DH"/>
</dbReference>
<dbReference type="InterPro" id="IPR020841">
    <property type="entry name" value="PKS_Beta-ketoAc_synthase_dom"/>
</dbReference>
<keyword evidence="3" id="KW-0596">Phosphopantetheine</keyword>
<dbReference type="GO" id="GO:0004312">
    <property type="term" value="F:fatty acid synthase activity"/>
    <property type="evidence" value="ECO:0007669"/>
    <property type="project" value="TreeGrafter"/>
</dbReference>
<dbReference type="SUPFAM" id="SSF47336">
    <property type="entry name" value="ACP-like"/>
    <property type="match status" value="1"/>
</dbReference>
<dbReference type="SUPFAM" id="SSF53901">
    <property type="entry name" value="Thiolase-like"/>
    <property type="match status" value="1"/>
</dbReference>
<evidence type="ECO:0000256" key="7">
    <source>
        <dbReference type="ARBA" id="ARBA00023268"/>
    </source>
</evidence>
<dbReference type="Gene3D" id="3.10.129.110">
    <property type="entry name" value="Polyketide synthase dehydratase"/>
    <property type="match status" value="2"/>
</dbReference>
<name>A0A7W8BLU4_9ACTN</name>
<feature type="compositionally biased region" description="Basic and acidic residues" evidence="10">
    <location>
        <begin position="1574"/>
        <end position="1585"/>
    </location>
</feature>
<dbReference type="InterPro" id="IPR036291">
    <property type="entry name" value="NAD(P)-bd_dom_sf"/>
</dbReference>
<dbReference type="InterPro" id="IPR009081">
    <property type="entry name" value="PP-bd_ACP"/>
</dbReference>
<dbReference type="FunFam" id="3.40.366.10:FF:000002">
    <property type="entry name" value="Probable polyketide synthase 2"/>
    <property type="match status" value="1"/>
</dbReference>
<dbReference type="Pfam" id="PF16197">
    <property type="entry name" value="KAsynt_C_assoc"/>
    <property type="match status" value="1"/>
</dbReference>
<evidence type="ECO:0000313" key="15">
    <source>
        <dbReference type="Proteomes" id="UP000568022"/>
    </source>
</evidence>
<dbReference type="SMART" id="SM00827">
    <property type="entry name" value="PKS_AT"/>
    <property type="match status" value="1"/>
</dbReference>
<dbReference type="Pfam" id="PF14765">
    <property type="entry name" value="PS-DH"/>
    <property type="match status" value="1"/>
</dbReference>
<dbReference type="SUPFAM" id="SSF101173">
    <property type="entry name" value="Docking domain B of the erythromycin polyketide synthase (DEBS)"/>
    <property type="match status" value="1"/>
</dbReference>
<comment type="caution">
    <text evidence="14">The sequence shown here is derived from an EMBL/GenBank/DDBJ whole genome shotgun (WGS) entry which is preliminary data.</text>
</comment>
<dbReference type="Pfam" id="PF08659">
    <property type="entry name" value="KR"/>
    <property type="match status" value="1"/>
</dbReference>
<dbReference type="PROSITE" id="PS50075">
    <property type="entry name" value="CARRIER"/>
    <property type="match status" value="1"/>
</dbReference>
<dbReference type="InterPro" id="IPR016039">
    <property type="entry name" value="Thiolase-like"/>
</dbReference>
<dbReference type="InterPro" id="IPR057326">
    <property type="entry name" value="KR_dom"/>
</dbReference>
<feature type="active site" description="Proton acceptor; for dehydratase activity" evidence="9">
    <location>
        <position position="976"/>
    </location>
</feature>
<feature type="compositionally biased region" description="Basic and acidic residues" evidence="10">
    <location>
        <begin position="513"/>
        <end position="529"/>
    </location>
</feature>
<dbReference type="GO" id="GO:0033068">
    <property type="term" value="P:macrolide biosynthetic process"/>
    <property type="evidence" value="ECO:0007669"/>
    <property type="project" value="UniProtKB-ARBA"/>
</dbReference>
<keyword evidence="5 14" id="KW-0808">Transferase</keyword>
<dbReference type="PANTHER" id="PTHR43775:SF51">
    <property type="entry name" value="INACTIVE PHENOLPHTHIOCEROL SYNTHESIS POLYKETIDE SYNTHASE TYPE I PKS1-RELATED"/>
    <property type="match status" value="1"/>
</dbReference>
<evidence type="ECO:0000256" key="3">
    <source>
        <dbReference type="ARBA" id="ARBA00022450"/>
    </source>
</evidence>
<reference evidence="14 15" key="1">
    <citation type="submission" date="2020-08" db="EMBL/GenBank/DDBJ databases">
        <title>Genomic Encyclopedia of Type Strains, Phase III (KMG-III): the genomes of soil and plant-associated and newly described type strains.</title>
        <authorList>
            <person name="Whitman W."/>
        </authorList>
    </citation>
    <scope>NUCLEOTIDE SEQUENCE [LARGE SCALE GENOMIC DNA]</scope>
    <source>
        <strain evidence="14 15">CECT 3226</strain>
    </source>
</reference>
<feature type="region of interest" description="C-terminal hotdog fold" evidence="9">
    <location>
        <begin position="1099"/>
        <end position="1257"/>
    </location>
</feature>
<evidence type="ECO:0000256" key="10">
    <source>
        <dbReference type="SAM" id="MobiDB-lite"/>
    </source>
</evidence>
<dbReference type="InterPro" id="IPR014030">
    <property type="entry name" value="Ketoacyl_synth_N"/>
</dbReference>
<dbReference type="Gene3D" id="3.40.47.10">
    <property type="match status" value="1"/>
</dbReference>
<feature type="region of interest" description="N-terminal hotdog fold" evidence="9">
    <location>
        <begin position="944"/>
        <end position="1073"/>
    </location>
</feature>
<dbReference type="InterPro" id="IPR018201">
    <property type="entry name" value="Ketoacyl_synth_AS"/>
</dbReference>
<feature type="domain" description="Carrier" evidence="11">
    <location>
        <begin position="1718"/>
        <end position="1793"/>
    </location>
</feature>
<dbReference type="SMART" id="SM00822">
    <property type="entry name" value="PKS_KR"/>
    <property type="match status" value="1"/>
</dbReference>
<feature type="region of interest" description="Disordered" evidence="10">
    <location>
        <begin position="1561"/>
        <end position="1588"/>
    </location>
</feature>
<keyword evidence="4" id="KW-0597">Phosphoprotein</keyword>
<organism evidence="14 15">
    <name type="scientific">Streptomyces griseoloalbus</name>
    <dbReference type="NCBI Taxonomy" id="67303"/>
    <lineage>
        <taxon>Bacteria</taxon>
        <taxon>Bacillati</taxon>
        <taxon>Actinomycetota</taxon>
        <taxon>Actinomycetes</taxon>
        <taxon>Kitasatosporales</taxon>
        <taxon>Streptomycetaceae</taxon>
        <taxon>Streptomyces</taxon>
    </lineage>
</organism>
<dbReference type="Gene3D" id="3.40.50.720">
    <property type="entry name" value="NAD(P)-binding Rossmann-like Domain"/>
    <property type="match status" value="1"/>
</dbReference>
<evidence type="ECO:0000256" key="5">
    <source>
        <dbReference type="ARBA" id="ARBA00022679"/>
    </source>
</evidence>
<dbReference type="GO" id="GO:0006633">
    <property type="term" value="P:fatty acid biosynthetic process"/>
    <property type="evidence" value="ECO:0007669"/>
    <property type="project" value="InterPro"/>
</dbReference>
<comment type="cofactor">
    <cofactor evidence="1">
        <name>pantetheine 4'-phosphate</name>
        <dbReference type="ChEBI" id="CHEBI:47942"/>
    </cofactor>
</comment>
<evidence type="ECO:0000256" key="6">
    <source>
        <dbReference type="ARBA" id="ARBA00023194"/>
    </source>
</evidence>
<dbReference type="Pfam" id="PF02801">
    <property type="entry name" value="Ketoacyl-synt_C"/>
    <property type="match status" value="1"/>
</dbReference>
<dbReference type="PROSITE" id="PS52019">
    <property type="entry name" value="PKS_MFAS_DH"/>
    <property type="match status" value="1"/>
</dbReference>
<dbReference type="SMART" id="SM00825">
    <property type="entry name" value="PKS_KS"/>
    <property type="match status" value="1"/>
</dbReference>
<dbReference type="InterPro" id="IPR016035">
    <property type="entry name" value="Acyl_Trfase/lysoPLipase"/>
</dbReference>
<dbReference type="PROSITE" id="PS00606">
    <property type="entry name" value="KS3_1"/>
    <property type="match status" value="1"/>
</dbReference>
<dbReference type="InterPro" id="IPR049551">
    <property type="entry name" value="PKS_DH_C"/>
</dbReference>
<feature type="region of interest" description="Disordered" evidence="10">
    <location>
        <begin position="1027"/>
        <end position="1089"/>
    </location>
</feature>
<evidence type="ECO:0000256" key="2">
    <source>
        <dbReference type="ARBA" id="ARBA00004792"/>
    </source>
</evidence>
<dbReference type="InterPro" id="IPR006162">
    <property type="entry name" value="Ppantetheine_attach_site"/>
</dbReference>
<dbReference type="PROSITE" id="PS52004">
    <property type="entry name" value="KS3_2"/>
    <property type="match status" value="1"/>
</dbReference>
<dbReference type="EMBL" id="JACHJE010000005">
    <property type="protein sequence ID" value="MBB5125814.1"/>
    <property type="molecule type" value="Genomic_DNA"/>
</dbReference>
<dbReference type="InterPro" id="IPR036736">
    <property type="entry name" value="ACP-like_sf"/>
</dbReference>